<evidence type="ECO:0000313" key="2">
    <source>
        <dbReference type="EMBL" id="ERH19615.1"/>
    </source>
</evidence>
<dbReference type="EMBL" id="AWSD01000144">
    <property type="protein sequence ID" value="ERH19615.1"/>
    <property type="molecule type" value="Genomic_DNA"/>
</dbReference>
<proteinExistence type="predicted"/>
<protein>
    <submittedName>
        <fullName evidence="2">Uncharacterized protein</fullName>
    </submittedName>
</protein>
<dbReference type="HOGENOM" id="CLU_3303424_0_0_11"/>
<evidence type="ECO:0000256" key="1">
    <source>
        <dbReference type="SAM" id="MobiDB-lite"/>
    </source>
</evidence>
<reference evidence="2 3" key="1">
    <citation type="submission" date="2013-06" db="EMBL/GenBank/DDBJ databases">
        <authorList>
            <person name="Weinstock G."/>
            <person name="Sodergren E."/>
            <person name="Lobos E.A."/>
            <person name="Fulton L."/>
            <person name="Fulton R."/>
            <person name="Courtney L."/>
            <person name="Fronick C."/>
            <person name="O'Laughlin M."/>
            <person name="Godfrey J."/>
            <person name="Wilson R.M."/>
            <person name="Miner T."/>
            <person name="Farmer C."/>
            <person name="Delehaunty K."/>
            <person name="Cordes M."/>
            <person name="Minx P."/>
            <person name="Tomlinson C."/>
            <person name="Chen J."/>
            <person name="Wollam A."/>
            <person name="Pepin K.H."/>
            <person name="Bhonagiri V."/>
            <person name="Zhang X."/>
            <person name="Warren W."/>
            <person name="Mitreva M."/>
            <person name="Mardis E.R."/>
            <person name="Wilson R.K."/>
        </authorList>
    </citation>
    <scope>NUCLEOTIDE SEQUENCE [LARGE SCALE GENOMIC DNA]</scope>
    <source>
        <strain evidence="2 3">F0510</strain>
    </source>
</reference>
<feature type="compositionally biased region" description="Basic and acidic residues" evidence="1">
    <location>
        <begin position="1"/>
        <end position="16"/>
    </location>
</feature>
<evidence type="ECO:0000313" key="3">
    <source>
        <dbReference type="Proteomes" id="UP000016498"/>
    </source>
</evidence>
<name>U1PUL4_9ACTO</name>
<dbReference type="AlphaFoldDB" id="U1PUL4"/>
<organism evidence="2 3">
    <name type="scientific">Actinomyces johnsonii F0510</name>
    <dbReference type="NCBI Taxonomy" id="1227262"/>
    <lineage>
        <taxon>Bacteria</taxon>
        <taxon>Bacillati</taxon>
        <taxon>Actinomycetota</taxon>
        <taxon>Actinomycetes</taxon>
        <taxon>Actinomycetales</taxon>
        <taxon>Actinomycetaceae</taxon>
        <taxon>Actinomyces</taxon>
    </lineage>
</organism>
<feature type="region of interest" description="Disordered" evidence="1">
    <location>
        <begin position="1"/>
        <end position="20"/>
    </location>
</feature>
<accession>U1PUL4</accession>
<sequence>MSILMGRRDGDRDHVRKGTSPRYAPSMILAVFFTISSDR</sequence>
<comment type="caution">
    <text evidence="2">The sequence shown here is derived from an EMBL/GenBank/DDBJ whole genome shotgun (WGS) entry which is preliminary data.</text>
</comment>
<dbReference type="Proteomes" id="UP000016498">
    <property type="component" value="Unassembled WGS sequence"/>
</dbReference>
<gene>
    <name evidence="2" type="ORF">HMPREF1549_01409</name>
</gene>